<name>A0A3M7PBU6_BRAPC</name>
<reference evidence="1 2" key="1">
    <citation type="journal article" date="2018" name="Sci. Rep.">
        <title>Genomic signatures of local adaptation to the degree of environmental predictability in rotifers.</title>
        <authorList>
            <person name="Franch-Gras L."/>
            <person name="Hahn C."/>
            <person name="Garcia-Roger E.M."/>
            <person name="Carmona M.J."/>
            <person name="Serra M."/>
            <person name="Gomez A."/>
        </authorList>
    </citation>
    <scope>NUCLEOTIDE SEQUENCE [LARGE SCALE GENOMIC DNA]</scope>
    <source>
        <strain evidence="1">HYR1</strain>
    </source>
</reference>
<keyword evidence="2" id="KW-1185">Reference proteome</keyword>
<dbReference type="AlphaFoldDB" id="A0A3M7PBU6"/>
<accession>A0A3M7PBU6</accession>
<organism evidence="1 2">
    <name type="scientific">Brachionus plicatilis</name>
    <name type="common">Marine rotifer</name>
    <name type="synonym">Brachionus muelleri</name>
    <dbReference type="NCBI Taxonomy" id="10195"/>
    <lineage>
        <taxon>Eukaryota</taxon>
        <taxon>Metazoa</taxon>
        <taxon>Spiralia</taxon>
        <taxon>Gnathifera</taxon>
        <taxon>Rotifera</taxon>
        <taxon>Eurotatoria</taxon>
        <taxon>Monogononta</taxon>
        <taxon>Pseudotrocha</taxon>
        <taxon>Ploima</taxon>
        <taxon>Brachionidae</taxon>
        <taxon>Brachionus</taxon>
    </lineage>
</organism>
<dbReference type="Proteomes" id="UP000276133">
    <property type="component" value="Unassembled WGS sequence"/>
</dbReference>
<gene>
    <name evidence="1" type="ORF">BpHYR1_015224</name>
</gene>
<sequence>MVLPKKTCARLYGWLTIYDIIAKGCVIRKIYYAEDFEKKSSNLIPDNRISKNTLVIVRYLIGQDRLIEIKKVKANIFRLNISEFKLDIRYNLIENILLTVPKVIHQKEQNALIMCSHISHFRGSLFYH</sequence>
<protein>
    <submittedName>
        <fullName evidence="1">Uncharacterized protein</fullName>
    </submittedName>
</protein>
<proteinExistence type="predicted"/>
<dbReference type="EMBL" id="REGN01012049">
    <property type="protein sequence ID" value="RMZ96585.1"/>
    <property type="molecule type" value="Genomic_DNA"/>
</dbReference>
<evidence type="ECO:0000313" key="2">
    <source>
        <dbReference type="Proteomes" id="UP000276133"/>
    </source>
</evidence>
<comment type="caution">
    <text evidence="1">The sequence shown here is derived from an EMBL/GenBank/DDBJ whole genome shotgun (WGS) entry which is preliminary data.</text>
</comment>
<evidence type="ECO:0000313" key="1">
    <source>
        <dbReference type="EMBL" id="RMZ96585.1"/>
    </source>
</evidence>